<proteinExistence type="predicted"/>
<evidence type="ECO:0000313" key="2">
    <source>
        <dbReference type="EMBL" id="KAF9665130.1"/>
    </source>
</evidence>
<evidence type="ECO:0000256" key="1">
    <source>
        <dbReference type="SAM" id="MobiDB-lite"/>
    </source>
</evidence>
<feature type="region of interest" description="Disordered" evidence="1">
    <location>
        <begin position="87"/>
        <end position="108"/>
    </location>
</feature>
<protein>
    <submittedName>
        <fullName evidence="2">Uncharacterized protein</fullName>
    </submittedName>
</protein>
<dbReference type="AlphaFoldDB" id="A0A835J7S7"/>
<dbReference type="EMBL" id="JADGMS010000016">
    <property type="protein sequence ID" value="KAF9665130.1"/>
    <property type="molecule type" value="Genomic_DNA"/>
</dbReference>
<dbReference type="Proteomes" id="UP000657918">
    <property type="component" value="Chromosome 16"/>
</dbReference>
<evidence type="ECO:0000313" key="3">
    <source>
        <dbReference type="Proteomes" id="UP000657918"/>
    </source>
</evidence>
<organism evidence="2 3">
    <name type="scientific">Salix dunnii</name>
    <dbReference type="NCBI Taxonomy" id="1413687"/>
    <lineage>
        <taxon>Eukaryota</taxon>
        <taxon>Viridiplantae</taxon>
        <taxon>Streptophyta</taxon>
        <taxon>Embryophyta</taxon>
        <taxon>Tracheophyta</taxon>
        <taxon>Spermatophyta</taxon>
        <taxon>Magnoliopsida</taxon>
        <taxon>eudicotyledons</taxon>
        <taxon>Gunneridae</taxon>
        <taxon>Pentapetalae</taxon>
        <taxon>rosids</taxon>
        <taxon>fabids</taxon>
        <taxon>Malpighiales</taxon>
        <taxon>Salicaceae</taxon>
        <taxon>Saliceae</taxon>
        <taxon>Salix</taxon>
    </lineage>
</organism>
<accession>A0A835J7S7</accession>
<keyword evidence="3" id="KW-1185">Reference proteome</keyword>
<sequence>MVMAMDMDSIYKHPCLAMKPLAIRKDLSLLVSTIGKKKLKQSSNRVRITAHCEEAVMILPHSPILHVISCSIPGELKNLSNEVFKDSGEVDRSNSTKAFNKLSPEKRM</sequence>
<name>A0A835J7S7_9ROSI</name>
<gene>
    <name evidence="2" type="ORF">SADUNF_Sadunf16G0090100</name>
</gene>
<comment type="caution">
    <text evidence="2">The sequence shown here is derived from an EMBL/GenBank/DDBJ whole genome shotgun (WGS) entry which is preliminary data.</text>
</comment>
<reference evidence="2 3" key="1">
    <citation type="submission" date="2020-10" db="EMBL/GenBank/DDBJ databases">
        <title>Plant Genome Project.</title>
        <authorList>
            <person name="Zhang R.-G."/>
        </authorList>
    </citation>
    <scope>NUCLEOTIDE SEQUENCE [LARGE SCALE GENOMIC DNA]</scope>
    <source>
        <strain evidence="2">FAFU-HL-1</strain>
        <tissue evidence="2">Leaf</tissue>
    </source>
</reference>